<dbReference type="OMA" id="NECARRM"/>
<feature type="compositionally biased region" description="Basic residues" evidence="1">
    <location>
        <begin position="62"/>
        <end position="84"/>
    </location>
</feature>
<sequence>MLIFPPNLLPRFPTPYNQPVRTRRIAVQSPTHRRKDRSDTAHEAHCLTGPLPAYRISISPRVLKKTRPAHNSQRQKKKKKKKSRQPPAQRKQRLLLNTYSPSLPLRSPTPGTGLRFCIRSVRIASSTMLLPSALSCESRQQQYSSRPRFAASHLFPSTPPPSDDGIRSGNGLLGTCRALQSLLNVSPAPSPSRARTRAPKPERLQSPLQVKPTPYLQDRTTSASSTSSSTGPLSSARTVKRVVKPAAKYPRGANKRRREVYEESMDFQHGSKNREHEDKFSTPKRQRRAPPELPLGLETGDFRSLDTPSKSQRSPTQSPCIRRQWNRRGDNADKISSSTVTSPDRTSSFPSFAVTAATHNSLNNAIGSSIFSSPPHPSTEWTTEDDGRLVELVLEKLKLSKRDWNDCARRMGKNHDSVGRRWKALVGEGNVGLRRGRRMVRGRIDESWRP</sequence>
<feature type="compositionally biased region" description="Polar residues" evidence="1">
    <location>
        <begin position="334"/>
        <end position="347"/>
    </location>
</feature>
<evidence type="ECO:0000256" key="1">
    <source>
        <dbReference type="SAM" id="MobiDB-lite"/>
    </source>
</evidence>
<dbReference type="OrthoDB" id="5334491at2759"/>
<feature type="compositionally biased region" description="Polar residues" evidence="1">
    <location>
        <begin position="306"/>
        <end position="319"/>
    </location>
</feature>
<feature type="domain" description="Myb-like" evidence="2">
    <location>
        <begin position="373"/>
        <end position="426"/>
    </location>
</feature>
<dbReference type="AlphaFoldDB" id="F2SPE1"/>
<name>F2SPE1_TRIRC</name>
<dbReference type="InterPro" id="IPR009057">
    <property type="entry name" value="Homeodomain-like_sf"/>
</dbReference>
<gene>
    <name evidence="3" type="ORF">TERG_03938</name>
</gene>
<dbReference type="InterPro" id="IPR001005">
    <property type="entry name" value="SANT/Myb"/>
</dbReference>
<accession>F2SPE1</accession>
<feature type="region of interest" description="Disordered" evidence="1">
    <location>
        <begin position="23"/>
        <end position="44"/>
    </location>
</feature>
<dbReference type="RefSeq" id="XP_003234888.2">
    <property type="nucleotide sequence ID" value="XM_003234840.2"/>
</dbReference>
<feature type="compositionally biased region" description="Low complexity" evidence="1">
    <location>
        <begin position="220"/>
        <end position="235"/>
    </location>
</feature>
<proteinExistence type="predicted"/>
<dbReference type="InParanoid" id="F2SPE1"/>
<feature type="compositionally biased region" description="Basic and acidic residues" evidence="1">
    <location>
        <begin position="272"/>
        <end position="281"/>
    </location>
</feature>
<dbReference type="PROSITE" id="PS50090">
    <property type="entry name" value="MYB_LIKE"/>
    <property type="match status" value="1"/>
</dbReference>
<dbReference type="HOGENOM" id="CLU_049367_1_0_1"/>
<organism evidence="3 4">
    <name type="scientific">Trichophyton rubrum (strain ATCC MYA-4607 / CBS 118892)</name>
    <name type="common">Athlete's foot fungus</name>
    <dbReference type="NCBI Taxonomy" id="559305"/>
    <lineage>
        <taxon>Eukaryota</taxon>
        <taxon>Fungi</taxon>
        <taxon>Dikarya</taxon>
        <taxon>Ascomycota</taxon>
        <taxon>Pezizomycotina</taxon>
        <taxon>Eurotiomycetes</taxon>
        <taxon>Eurotiomycetidae</taxon>
        <taxon>Onygenales</taxon>
        <taxon>Arthrodermataceae</taxon>
        <taxon>Trichophyton</taxon>
    </lineage>
</organism>
<reference evidence="4" key="1">
    <citation type="journal article" date="2012" name="MBio">
        <title>Comparative genome analysis of Trichophyton rubrum and related dermatophytes reveals candidate genes involved in infection.</title>
        <authorList>
            <person name="Martinez D.A."/>
            <person name="Oliver B.G."/>
            <person name="Graeser Y."/>
            <person name="Goldberg J.M."/>
            <person name="Li W."/>
            <person name="Martinez-Rossi N.M."/>
            <person name="Monod M."/>
            <person name="Shelest E."/>
            <person name="Barton R.C."/>
            <person name="Birch E."/>
            <person name="Brakhage A.A."/>
            <person name="Chen Z."/>
            <person name="Gurr S.J."/>
            <person name="Heiman D."/>
            <person name="Heitman J."/>
            <person name="Kosti I."/>
            <person name="Rossi A."/>
            <person name="Saif S."/>
            <person name="Samalova M."/>
            <person name="Saunders C.W."/>
            <person name="Shea T."/>
            <person name="Summerbell R.C."/>
            <person name="Xu J."/>
            <person name="Young S."/>
            <person name="Zeng Q."/>
            <person name="Birren B.W."/>
            <person name="Cuomo C.A."/>
            <person name="White T.C."/>
        </authorList>
    </citation>
    <scope>NUCLEOTIDE SEQUENCE [LARGE SCALE GENOMIC DNA]</scope>
    <source>
        <strain evidence="4">ATCC MYA-4607 / CBS 118892</strain>
    </source>
</reference>
<feature type="region of interest" description="Disordered" evidence="1">
    <location>
        <begin position="185"/>
        <end position="347"/>
    </location>
</feature>
<dbReference type="eggNOG" id="ENOG502SRDU">
    <property type="taxonomic scope" value="Eukaryota"/>
</dbReference>
<protein>
    <recommendedName>
        <fullName evidence="2">Myb-like domain-containing protein</fullName>
    </recommendedName>
</protein>
<dbReference type="SUPFAM" id="SSF46689">
    <property type="entry name" value="Homeodomain-like"/>
    <property type="match status" value="1"/>
</dbReference>
<evidence type="ECO:0000313" key="4">
    <source>
        <dbReference type="Proteomes" id="UP000008864"/>
    </source>
</evidence>
<dbReference type="EMBL" id="GG700651">
    <property type="protein sequence ID" value="EGD87693.2"/>
    <property type="molecule type" value="Genomic_DNA"/>
</dbReference>
<evidence type="ECO:0000313" key="3">
    <source>
        <dbReference type="EMBL" id="EGD87693.2"/>
    </source>
</evidence>
<feature type="region of interest" description="Disordered" evidence="1">
    <location>
        <begin position="147"/>
        <end position="171"/>
    </location>
</feature>
<evidence type="ECO:0000259" key="2">
    <source>
        <dbReference type="PROSITE" id="PS50090"/>
    </source>
</evidence>
<dbReference type="Proteomes" id="UP000008864">
    <property type="component" value="Unassembled WGS sequence"/>
</dbReference>
<keyword evidence="4" id="KW-1185">Reference proteome</keyword>
<dbReference type="VEuPathDB" id="FungiDB:TERG_03938"/>
<dbReference type="GeneID" id="10376191"/>
<feature type="region of interest" description="Disordered" evidence="1">
    <location>
        <begin position="60"/>
        <end position="111"/>
    </location>
</feature>